<sequence>MMSDIILRAYRKTISKQQTSADKTDSFRNSRTNFNWQLFVDSSLNWLRTGKCFGGNRWLFFAIVLPHSAWKLSLIQKRPVAVRGGLFLE</sequence>
<dbReference type="Proteomes" id="UP001054837">
    <property type="component" value="Unassembled WGS sequence"/>
</dbReference>
<reference evidence="1 2" key="1">
    <citation type="submission" date="2021-06" db="EMBL/GenBank/DDBJ databases">
        <title>Caerostris darwini draft genome.</title>
        <authorList>
            <person name="Kono N."/>
            <person name="Arakawa K."/>
        </authorList>
    </citation>
    <scope>NUCLEOTIDE SEQUENCE [LARGE SCALE GENOMIC DNA]</scope>
</reference>
<name>A0AAV4USQ9_9ARAC</name>
<protein>
    <submittedName>
        <fullName evidence="1">Uncharacterized protein</fullName>
    </submittedName>
</protein>
<gene>
    <name evidence="1" type="ORF">CDAR_22281</name>
</gene>
<organism evidence="1 2">
    <name type="scientific">Caerostris darwini</name>
    <dbReference type="NCBI Taxonomy" id="1538125"/>
    <lineage>
        <taxon>Eukaryota</taxon>
        <taxon>Metazoa</taxon>
        <taxon>Ecdysozoa</taxon>
        <taxon>Arthropoda</taxon>
        <taxon>Chelicerata</taxon>
        <taxon>Arachnida</taxon>
        <taxon>Araneae</taxon>
        <taxon>Araneomorphae</taxon>
        <taxon>Entelegynae</taxon>
        <taxon>Araneoidea</taxon>
        <taxon>Araneidae</taxon>
        <taxon>Caerostris</taxon>
    </lineage>
</organism>
<evidence type="ECO:0000313" key="2">
    <source>
        <dbReference type="Proteomes" id="UP001054837"/>
    </source>
</evidence>
<proteinExistence type="predicted"/>
<comment type="caution">
    <text evidence="1">The sequence shown here is derived from an EMBL/GenBank/DDBJ whole genome shotgun (WGS) entry which is preliminary data.</text>
</comment>
<evidence type="ECO:0000313" key="1">
    <source>
        <dbReference type="EMBL" id="GIY60793.1"/>
    </source>
</evidence>
<accession>A0AAV4USQ9</accession>
<dbReference type="AlphaFoldDB" id="A0AAV4USQ9"/>
<dbReference type="EMBL" id="BPLQ01011855">
    <property type="protein sequence ID" value="GIY60793.1"/>
    <property type="molecule type" value="Genomic_DNA"/>
</dbReference>
<keyword evidence="2" id="KW-1185">Reference proteome</keyword>